<dbReference type="Proteomes" id="UP000085678">
    <property type="component" value="Unplaced"/>
</dbReference>
<dbReference type="PROSITE" id="PS50055">
    <property type="entry name" value="TYR_PHOSPHATASE_PTP"/>
    <property type="match status" value="1"/>
</dbReference>
<dbReference type="PANTHER" id="PTHR19134">
    <property type="entry name" value="RECEPTOR-TYPE TYROSINE-PROTEIN PHOSPHATASE"/>
    <property type="match status" value="1"/>
</dbReference>
<dbReference type="Pfam" id="PF22913">
    <property type="entry name" value="NBAS_11th"/>
    <property type="match status" value="1"/>
</dbReference>
<protein>
    <submittedName>
        <fullName evidence="3">Uncharacterized protein LOC106172547</fullName>
    </submittedName>
</protein>
<dbReference type="STRING" id="7574.A0A1S3JEJ8"/>
<gene>
    <name evidence="3" type="primary">LOC106172547</name>
</gene>
<dbReference type="OrthoDB" id="19988at2759"/>
<keyword evidence="2" id="KW-1185">Reference proteome</keyword>
<dbReference type="GO" id="GO:0004725">
    <property type="term" value="F:protein tyrosine phosphatase activity"/>
    <property type="evidence" value="ECO:0007669"/>
    <property type="project" value="InterPro"/>
</dbReference>
<dbReference type="InterPro" id="IPR029021">
    <property type="entry name" value="Prot-tyrosine_phosphatase-like"/>
</dbReference>
<dbReference type="KEGG" id="lak:106172547"/>
<dbReference type="SMART" id="SM00194">
    <property type="entry name" value="PTPc"/>
    <property type="match status" value="1"/>
</dbReference>
<dbReference type="GeneID" id="106172547"/>
<dbReference type="AlphaFoldDB" id="A0A1S3JEJ8"/>
<dbReference type="InterPro" id="IPR000242">
    <property type="entry name" value="PTP_cat"/>
</dbReference>
<proteinExistence type="predicted"/>
<dbReference type="RefSeq" id="XP_013408763.1">
    <property type="nucleotide sequence ID" value="XM_013553309.1"/>
</dbReference>
<reference evidence="3" key="1">
    <citation type="submission" date="2025-08" db="UniProtKB">
        <authorList>
            <consortium name="RefSeq"/>
        </authorList>
    </citation>
    <scope>IDENTIFICATION</scope>
    <source>
        <tissue evidence="3">Gonads</tissue>
    </source>
</reference>
<sequence>MVWQDSPLIVMLTNLTEDAKAKCANYWPDKDSKQFGFIAVTLKKVLQHMFVGSDDTNKSALDSVNVNKNRVRNINPANGCGADNINAVYIDGYRRADTYIVTQMPLSDTVVDFWRMMYDHSSATIVMVNEAAELARTDAMNGAHQSVVFCAVSRILEKMKVEQQVDVFHTVKAVRINIPKFIDSLLQELLVKILLDGQPIEMVEDLLAVTSIGNWTVNTAVVEALAVITDSYRNPDTASVMLQEKEGLEVLKSLVIQVSEHHKHGGELVNPEDIINLLRPFCADAIVPVEPRLDVLQILEQCFDLTDNDLVLLVLYRTDAIVSTAWEDKKLTEADINCDSARQKLFNSLLGCSANMAQYLALSKMLRVWPLLSSFKTR</sequence>
<dbReference type="InParanoid" id="A0A1S3JEJ8"/>
<dbReference type="InterPro" id="IPR054751">
    <property type="entry name" value="NBAS_C"/>
</dbReference>
<dbReference type="PANTHER" id="PTHR19134:SF531">
    <property type="entry name" value="TYROSINE-PROTEIN PHOSPHATASE LAR"/>
    <property type="match status" value="1"/>
</dbReference>
<dbReference type="SUPFAM" id="SSF52799">
    <property type="entry name" value="(Phosphotyrosine protein) phosphatases II"/>
    <property type="match status" value="2"/>
</dbReference>
<organism evidence="2 3">
    <name type="scientific">Lingula anatina</name>
    <name type="common">Brachiopod</name>
    <name type="synonym">Lingula unguis</name>
    <dbReference type="NCBI Taxonomy" id="7574"/>
    <lineage>
        <taxon>Eukaryota</taxon>
        <taxon>Metazoa</taxon>
        <taxon>Spiralia</taxon>
        <taxon>Lophotrochozoa</taxon>
        <taxon>Brachiopoda</taxon>
        <taxon>Linguliformea</taxon>
        <taxon>Lingulata</taxon>
        <taxon>Lingulida</taxon>
        <taxon>Linguloidea</taxon>
        <taxon>Lingulidae</taxon>
        <taxon>Lingula</taxon>
    </lineage>
</organism>
<dbReference type="InterPro" id="IPR050348">
    <property type="entry name" value="Protein-Tyr_Phosphatase"/>
</dbReference>
<evidence type="ECO:0000259" key="1">
    <source>
        <dbReference type="PROSITE" id="PS50055"/>
    </source>
</evidence>
<accession>A0A1S3JEJ8</accession>
<feature type="domain" description="Tyrosine-protein phosphatase" evidence="1">
    <location>
        <begin position="1"/>
        <end position="187"/>
    </location>
</feature>
<name>A0A1S3JEJ8_LINAN</name>
<evidence type="ECO:0000313" key="2">
    <source>
        <dbReference type="Proteomes" id="UP000085678"/>
    </source>
</evidence>
<dbReference type="Gene3D" id="3.90.190.10">
    <property type="entry name" value="Protein tyrosine phosphatase superfamily"/>
    <property type="match status" value="2"/>
</dbReference>
<evidence type="ECO:0000313" key="3">
    <source>
        <dbReference type="RefSeq" id="XP_013408763.1"/>
    </source>
</evidence>
<dbReference type="Pfam" id="PF00102">
    <property type="entry name" value="Y_phosphatase"/>
    <property type="match status" value="2"/>
</dbReference>